<proteinExistence type="inferred from homology"/>
<comment type="subcellular location">
    <subcellularLocation>
        <location evidence="1">Cell membrane</location>
        <topology evidence="1">Multi-pass membrane protein</topology>
    </subcellularLocation>
</comment>
<sequence>MFNAFERTVAFRYLRARRKQGFVSVIAGFSLLGIVLGVATLITVTSVMNGFRTELLARFLGLNAHVSIYALGQSEITDYAPVAGRLRGVDGVTQVLPVIQGMALASAGSASAGVQIRGERPEDFLARPLIARDLQIQSPGAFAGTEAVAIGKALADKLGVGLGGRITLLAPGAGSTGQGEAAPDSSPKVKAFTVVAIFEAGLYEFDSGVAVMPLEAAQSLLQMGGGVTRLDLFVRDPDRIAALRDPLQQATGPGFRFFDWQQALAGYLDIVEGQRNVIFVILSLIVLVAAFNIISSLIMLVKDKGGDIAILRTMGATRGAILRIFFMTGAIIGAVGTLVGLGLGVALADNLEPIRQGLQSLTGMVIFDPKQYSLTRIPTEINAGEVLLVCGMALALSFLASIYPAWRAARLDPVEALRYE</sequence>
<evidence type="ECO:0000259" key="10">
    <source>
        <dbReference type="Pfam" id="PF12704"/>
    </source>
</evidence>
<feature type="domain" description="ABC3 transporter permease C-terminal" evidence="9">
    <location>
        <begin position="280"/>
        <end position="413"/>
    </location>
</feature>
<keyword evidence="4" id="KW-1003">Cell membrane</keyword>
<feature type="transmembrane region" description="Helical" evidence="8">
    <location>
        <begin position="322"/>
        <end position="348"/>
    </location>
</feature>
<keyword evidence="6 8" id="KW-1133">Transmembrane helix</keyword>
<dbReference type="Pfam" id="PF02687">
    <property type="entry name" value="FtsX"/>
    <property type="match status" value="1"/>
</dbReference>
<keyword evidence="5 8" id="KW-0812">Transmembrane</keyword>
<dbReference type="RefSeq" id="WP_309796401.1">
    <property type="nucleotide sequence ID" value="NZ_JAVDPW010000006.1"/>
</dbReference>
<gene>
    <name evidence="11" type="ORF">E9232_003845</name>
</gene>
<feature type="domain" description="MacB-like periplasmic core" evidence="10">
    <location>
        <begin position="30"/>
        <end position="249"/>
    </location>
</feature>
<keyword evidence="12" id="KW-1185">Reference proteome</keyword>
<dbReference type="NCBIfam" id="TIGR02212">
    <property type="entry name" value="lolCE"/>
    <property type="match status" value="1"/>
</dbReference>
<keyword evidence="3" id="KW-0813">Transport</keyword>
<dbReference type="InterPro" id="IPR003838">
    <property type="entry name" value="ABC3_permease_C"/>
</dbReference>
<evidence type="ECO:0000256" key="1">
    <source>
        <dbReference type="ARBA" id="ARBA00004651"/>
    </source>
</evidence>
<evidence type="ECO:0000256" key="6">
    <source>
        <dbReference type="ARBA" id="ARBA00022989"/>
    </source>
</evidence>
<keyword evidence="7 8" id="KW-0472">Membrane</keyword>
<dbReference type="InterPro" id="IPR025857">
    <property type="entry name" value="MacB_PCD"/>
</dbReference>
<evidence type="ECO:0000256" key="7">
    <source>
        <dbReference type="ARBA" id="ARBA00023136"/>
    </source>
</evidence>
<protein>
    <submittedName>
        <fullName evidence="11">Lipoprotein-releasing system permease protein</fullName>
    </submittedName>
</protein>
<evidence type="ECO:0000313" key="12">
    <source>
        <dbReference type="Proteomes" id="UP001262410"/>
    </source>
</evidence>
<keyword evidence="11" id="KW-0449">Lipoprotein</keyword>
<reference evidence="11 12" key="1">
    <citation type="submission" date="2023-07" db="EMBL/GenBank/DDBJ databases">
        <title>Sorghum-associated microbial communities from plants grown in Nebraska, USA.</title>
        <authorList>
            <person name="Schachtman D."/>
        </authorList>
    </citation>
    <scope>NUCLEOTIDE SEQUENCE [LARGE SCALE GENOMIC DNA]</scope>
    <source>
        <strain evidence="11 12">584</strain>
    </source>
</reference>
<feature type="transmembrane region" description="Helical" evidence="8">
    <location>
        <begin position="277"/>
        <end position="301"/>
    </location>
</feature>
<dbReference type="EMBL" id="JAVDPW010000006">
    <property type="protein sequence ID" value="MDR6291319.1"/>
    <property type="molecule type" value="Genomic_DNA"/>
</dbReference>
<dbReference type="PANTHER" id="PTHR30489:SF0">
    <property type="entry name" value="LIPOPROTEIN-RELEASING SYSTEM TRANSMEMBRANE PROTEIN LOLE"/>
    <property type="match status" value="1"/>
</dbReference>
<name>A0ABU1JUU4_9PROT</name>
<accession>A0ABU1JUU4</accession>
<evidence type="ECO:0000256" key="2">
    <source>
        <dbReference type="ARBA" id="ARBA00005236"/>
    </source>
</evidence>
<comment type="similarity">
    <text evidence="2">Belongs to the ABC-4 integral membrane protein family. LolC/E subfamily.</text>
</comment>
<dbReference type="InterPro" id="IPR011925">
    <property type="entry name" value="LolCE_TM"/>
</dbReference>
<evidence type="ECO:0000256" key="4">
    <source>
        <dbReference type="ARBA" id="ARBA00022475"/>
    </source>
</evidence>
<dbReference type="InterPro" id="IPR051447">
    <property type="entry name" value="Lipoprotein-release_system"/>
</dbReference>
<comment type="caution">
    <text evidence="11">The sequence shown here is derived from an EMBL/GenBank/DDBJ whole genome shotgun (WGS) entry which is preliminary data.</text>
</comment>
<organism evidence="11 12">
    <name type="scientific">Inquilinus ginsengisoli</name>
    <dbReference type="NCBI Taxonomy" id="363840"/>
    <lineage>
        <taxon>Bacteria</taxon>
        <taxon>Pseudomonadati</taxon>
        <taxon>Pseudomonadota</taxon>
        <taxon>Alphaproteobacteria</taxon>
        <taxon>Rhodospirillales</taxon>
        <taxon>Rhodospirillaceae</taxon>
        <taxon>Inquilinus</taxon>
    </lineage>
</organism>
<evidence type="ECO:0000313" key="11">
    <source>
        <dbReference type="EMBL" id="MDR6291319.1"/>
    </source>
</evidence>
<evidence type="ECO:0000256" key="3">
    <source>
        <dbReference type="ARBA" id="ARBA00022448"/>
    </source>
</evidence>
<dbReference type="Pfam" id="PF12704">
    <property type="entry name" value="MacB_PCD"/>
    <property type="match status" value="1"/>
</dbReference>
<feature type="transmembrane region" description="Helical" evidence="8">
    <location>
        <begin position="21"/>
        <end position="42"/>
    </location>
</feature>
<evidence type="ECO:0000256" key="8">
    <source>
        <dbReference type="SAM" id="Phobius"/>
    </source>
</evidence>
<feature type="transmembrane region" description="Helical" evidence="8">
    <location>
        <begin position="386"/>
        <end position="406"/>
    </location>
</feature>
<dbReference type="PANTHER" id="PTHR30489">
    <property type="entry name" value="LIPOPROTEIN-RELEASING SYSTEM TRANSMEMBRANE PROTEIN LOLE"/>
    <property type="match status" value="1"/>
</dbReference>
<dbReference type="Proteomes" id="UP001262410">
    <property type="component" value="Unassembled WGS sequence"/>
</dbReference>
<evidence type="ECO:0000256" key="5">
    <source>
        <dbReference type="ARBA" id="ARBA00022692"/>
    </source>
</evidence>
<evidence type="ECO:0000259" key="9">
    <source>
        <dbReference type="Pfam" id="PF02687"/>
    </source>
</evidence>